<dbReference type="EMBL" id="JARKHS020019379">
    <property type="protein sequence ID" value="KAK8771737.1"/>
    <property type="molecule type" value="Genomic_DNA"/>
</dbReference>
<keyword evidence="2" id="KW-1185">Reference proteome</keyword>
<evidence type="ECO:0000313" key="2">
    <source>
        <dbReference type="Proteomes" id="UP001321473"/>
    </source>
</evidence>
<evidence type="ECO:0000313" key="1">
    <source>
        <dbReference type="EMBL" id="KAK8771737.1"/>
    </source>
</evidence>
<name>A0AAQ4EAD6_AMBAM</name>
<organism evidence="1 2">
    <name type="scientific">Amblyomma americanum</name>
    <name type="common">Lone star tick</name>
    <dbReference type="NCBI Taxonomy" id="6943"/>
    <lineage>
        <taxon>Eukaryota</taxon>
        <taxon>Metazoa</taxon>
        <taxon>Ecdysozoa</taxon>
        <taxon>Arthropoda</taxon>
        <taxon>Chelicerata</taxon>
        <taxon>Arachnida</taxon>
        <taxon>Acari</taxon>
        <taxon>Parasitiformes</taxon>
        <taxon>Ixodida</taxon>
        <taxon>Ixodoidea</taxon>
        <taxon>Ixodidae</taxon>
        <taxon>Amblyomminae</taxon>
        <taxon>Amblyomma</taxon>
    </lineage>
</organism>
<dbReference type="Proteomes" id="UP001321473">
    <property type="component" value="Unassembled WGS sequence"/>
</dbReference>
<dbReference type="AlphaFoldDB" id="A0AAQ4EAD6"/>
<accession>A0AAQ4EAD6</accession>
<reference evidence="1 2" key="1">
    <citation type="journal article" date="2023" name="Arcadia Sci">
        <title>De novo assembly of a long-read Amblyomma americanum tick genome.</title>
        <authorList>
            <person name="Chou S."/>
            <person name="Poskanzer K.E."/>
            <person name="Rollins M."/>
            <person name="Thuy-Boun P.S."/>
        </authorList>
    </citation>
    <scope>NUCLEOTIDE SEQUENCE [LARGE SCALE GENOMIC DNA]</scope>
    <source>
        <strain evidence="1">F_SG_1</strain>
        <tissue evidence="1">Salivary glands</tissue>
    </source>
</reference>
<comment type="caution">
    <text evidence="1">The sequence shown here is derived from an EMBL/GenBank/DDBJ whole genome shotgun (WGS) entry which is preliminary data.</text>
</comment>
<protein>
    <submittedName>
        <fullName evidence="1">Uncharacterized protein</fullName>
    </submittedName>
</protein>
<sequence length="88" mass="9698">MNGDFLTTAFPVILALVASDKNGREQTLALGLLPEFKLYNVSLWEPRGADCGHASRLVSWQQIYAESSLVLRYDGLPGGRYCVTVSCF</sequence>
<gene>
    <name evidence="1" type="ORF">V5799_025020</name>
</gene>
<proteinExistence type="predicted"/>